<proteinExistence type="predicted"/>
<dbReference type="FunFam" id="3.40.30.10:FF:000012">
    <property type="entry name" value="Monothiol glutaredoxin"/>
    <property type="match status" value="2"/>
</dbReference>
<evidence type="ECO:0000259" key="4">
    <source>
        <dbReference type="PROSITE" id="PS51352"/>
    </source>
</evidence>
<evidence type="ECO:0000256" key="2">
    <source>
        <dbReference type="ARBA" id="ARBA00023004"/>
    </source>
</evidence>
<dbReference type="PROSITE" id="PS51352">
    <property type="entry name" value="THIOREDOXIN_2"/>
    <property type="match status" value="1"/>
</dbReference>
<dbReference type="PROSITE" id="PS51354">
    <property type="entry name" value="GLUTAREDOXIN_2"/>
    <property type="match status" value="2"/>
</dbReference>
<dbReference type="InterPro" id="IPR033658">
    <property type="entry name" value="GRX_PICOT-like"/>
</dbReference>
<dbReference type="CDD" id="cd02984">
    <property type="entry name" value="TRX_PICOT"/>
    <property type="match status" value="1"/>
</dbReference>
<dbReference type="SUPFAM" id="SSF52833">
    <property type="entry name" value="Thioredoxin-like"/>
    <property type="match status" value="3"/>
</dbReference>
<sequence length="325" mass="36644">MVLSELSNKLEFEEYVNTNSLSVVHFYAEWAPQCVQMNEVMEELSNQIEYRAVKFAKCLAEEIPDVSLKYNITAVPTFVLIRKGAAVQRVDGANAGDLTKKINQALKDIAEPPRSEREIPPVDLNARLKSLINGAPVMLFMKGSAIEPRCKFSKAIVELLNSLNADYKTFDILNNEDVRQGLKEYSKWPTYPQLYIKGELIGGLDIVKEMQDSGELESMLPKKMSLDERLKSLINKAKVMVFMKGNPSQPKCGFSRTLMEILKGTGVDFETFDILEDEVVRQGLKEYSKWPTYPQVYVKGELIGGLDIIKEMKEGGELESTLNAQ</sequence>
<dbReference type="Pfam" id="PF00085">
    <property type="entry name" value="Thioredoxin"/>
    <property type="match status" value="1"/>
</dbReference>
<dbReference type="InterPro" id="IPR002109">
    <property type="entry name" value="Glutaredoxin"/>
</dbReference>
<feature type="domain" description="Thioredoxin" evidence="4">
    <location>
        <begin position="1"/>
        <end position="107"/>
    </location>
</feature>
<dbReference type="GO" id="GO:0005634">
    <property type="term" value="C:nucleus"/>
    <property type="evidence" value="ECO:0007669"/>
    <property type="project" value="TreeGrafter"/>
</dbReference>
<dbReference type="PANTHER" id="PTHR10293:SF73">
    <property type="entry name" value="GLUTAREDOXIN-3"/>
    <property type="match status" value="1"/>
</dbReference>
<dbReference type="InterPro" id="IPR036249">
    <property type="entry name" value="Thioredoxin-like_sf"/>
</dbReference>
<evidence type="ECO:0000256" key="1">
    <source>
        <dbReference type="ARBA" id="ARBA00022723"/>
    </source>
</evidence>
<dbReference type="Gene3D" id="3.40.30.10">
    <property type="entry name" value="Glutaredoxin"/>
    <property type="match status" value="3"/>
</dbReference>
<dbReference type="GO" id="GO:0051536">
    <property type="term" value="F:iron-sulfur cluster binding"/>
    <property type="evidence" value="ECO:0007669"/>
    <property type="project" value="UniProtKB-KW"/>
</dbReference>
<evidence type="ECO:0000256" key="3">
    <source>
        <dbReference type="ARBA" id="ARBA00023014"/>
    </source>
</evidence>
<organism evidence="6">
    <name type="scientific">Thrips palmi</name>
    <name type="common">Melon thrips</name>
    <dbReference type="NCBI Taxonomy" id="161013"/>
    <lineage>
        <taxon>Eukaryota</taxon>
        <taxon>Metazoa</taxon>
        <taxon>Ecdysozoa</taxon>
        <taxon>Arthropoda</taxon>
        <taxon>Hexapoda</taxon>
        <taxon>Insecta</taxon>
        <taxon>Pterygota</taxon>
        <taxon>Neoptera</taxon>
        <taxon>Paraneoptera</taxon>
        <taxon>Thysanoptera</taxon>
        <taxon>Terebrantia</taxon>
        <taxon>Thripoidea</taxon>
        <taxon>Thripidae</taxon>
        <taxon>Thrips</taxon>
    </lineage>
</organism>
<dbReference type="CTD" id="34745"/>
<evidence type="ECO:0000313" key="5">
    <source>
        <dbReference type="Proteomes" id="UP000515158"/>
    </source>
</evidence>
<dbReference type="GO" id="GO:0006879">
    <property type="term" value="P:intracellular iron ion homeostasis"/>
    <property type="evidence" value="ECO:0007669"/>
    <property type="project" value="TreeGrafter"/>
</dbReference>
<dbReference type="InParanoid" id="A0A6P9AA16"/>
<dbReference type="KEGG" id="tpal:117653379"/>
<dbReference type="NCBIfam" id="TIGR00365">
    <property type="entry name" value="Grx4 family monothiol glutaredoxin"/>
    <property type="match status" value="2"/>
</dbReference>
<dbReference type="OrthoDB" id="415696at2759"/>
<dbReference type="InterPro" id="IPR004480">
    <property type="entry name" value="Monothiol_GRX-rel"/>
</dbReference>
<dbReference type="InterPro" id="IPR013766">
    <property type="entry name" value="Thioredoxin_domain"/>
</dbReference>
<dbReference type="GO" id="GO:0046872">
    <property type="term" value="F:metal ion binding"/>
    <property type="evidence" value="ECO:0007669"/>
    <property type="project" value="UniProtKB-KW"/>
</dbReference>
<dbReference type="PANTHER" id="PTHR10293">
    <property type="entry name" value="GLUTAREDOXIN FAMILY MEMBER"/>
    <property type="match status" value="1"/>
</dbReference>
<gene>
    <name evidence="6" type="primary">LOC117653379</name>
</gene>
<dbReference type="Proteomes" id="UP000515158">
    <property type="component" value="Unplaced"/>
</dbReference>
<dbReference type="FunFam" id="3.40.30.10:FF:000092">
    <property type="entry name" value="Monothiol glutaredoxin"/>
    <property type="match status" value="1"/>
</dbReference>
<keyword evidence="1" id="KW-0479">Metal-binding</keyword>
<name>A0A6P9AA16_THRPL</name>
<dbReference type="GeneID" id="117653379"/>
<protein>
    <submittedName>
        <fullName evidence="6">Glutaredoxin-3</fullName>
    </submittedName>
</protein>
<accession>A0A6P9AA16</accession>
<evidence type="ECO:0000313" key="6">
    <source>
        <dbReference type="RefSeq" id="XP_034254908.1"/>
    </source>
</evidence>
<keyword evidence="2" id="KW-0408">Iron</keyword>
<keyword evidence="5" id="KW-1185">Reference proteome</keyword>
<dbReference type="Pfam" id="PF00462">
    <property type="entry name" value="Glutaredoxin"/>
    <property type="match status" value="2"/>
</dbReference>
<keyword evidence="3" id="KW-0411">Iron-sulfur</keyword>
<dbReference type="FunCoup" id="A0A6P9AA16">
    <property type="interactions" value="2050"/>
</dbReference>
<dbReference type="RefSeq" id="XP_034254908.1">
    <property type="nucleotide sequence ID" value="XM_034399017.1"/>
</dbReference>
<dbReference type="GO" id="GO:0005829">
    <property type="term" value="C:cytosol"/>
    <property type="evidence" value="ECO:0007669"/>
    <property type="project" value="TreeGrafter"/>
</dbReference>
<reference evidence="6" key="1">
    <citation type="submission" date="2025-08" db="UniProtKB">
        <authorList>
            <consortium name="RefSeq"/>
        </authorList>
    </citation>
    <scope>IDENTIFICATION</scope>
    <source>
        <tissue evidence="6">Total insect</tissue>
    </source>
</reference>
<dbReference type="AlphaFoldDB" id="A0A6P9AA16"/>
<dbReference type="CDD" id="cd03028">
    <property type="entry name" value="GRX_PICOT_like"/>
    <property type="match status" value="2"/>
</dbReference>